<sequence>MTYVDSPWHAAAQLLALIFAVVLMSAALHRISDRATRALDMAAMAIGKDEYVTDSYDRWSDQRLIDETEQENWRAARIGQAIEMHPDLWEVPVSRTLSVQGRTRVEALENAEPYREAS</sequence>
<dbReference type="Proteomes" id="UP000490386">
    <property type="component" value="Unassembled WGS sequence"/>
</dbReference>
<accession>A0A7J5B935</accession>
<gene>
    <name evidence="2" type="ORF">F8O03_05895</name>
</gene>
<evidence type="ECO:0000313" key="2">
    <source>
        <dbReference type="EMBL" id="KAB1639840.1"/>
    </source>
</evidence>
<name>A0A7J5B935_9MICO</name>
<proteinExistence type="predicted"/>
<dbReference type="AlphaFoldDB" id="A0A7J5B935"/>
<feature type="transmembrane region" description="Helical" evidence="1">
    <location>
        <begin position="6"/>
        <end position="28"/>
    </location>
</feature>
<organism evidence="2 3">
    <name type="scientific">Pseudoclavibacter terrae</name>
    <dbReference type="NCBI Taxonomy" id="1530195"/>
    <lineage>
        <taxon>Bacteria</taxon>
        <taxon>Bacillati</taxon>
        <taxon>Actinomycetota</taxon>
        <taxon>Actinomycetes</taxon>
        <taxon>Micrococcales</taxon>
        <taxon>Microbacteriaceae</taxon>
        <taxon>Pseudoclavibacter</taxon>
    </lineage>
</organism>
<evidence type="ECO:0000256" key="1">
    <source>
        <dbReference type="SAM" id="Phobius"/>
    </source>
</evidence>
<evidence type="ECO:0000313" key="3">
    <source>
        <dbReference type="Proteomes" id="UP000490386"/>
    </source>
</evidence>
<comment type="caution">
    <text evidence="2">The sequence shown here is derived from an EMBL/GenBank/DDBJ whole genome shotgun (WGS) entry which is preliminary data.</text>
</comment>
<protein>
    <submittedName>
        <fullName evidence="2">Uncharacterized protein</fullName>
    </submittedName>
</protein>
<reference evidence="2 3" key="1">
    <citation type="submission" date="2019-09" db="EMBL/GenBank/DDBJ databases">
        <title>Phylogeny of genus Pseudoclavibacter and closely related genus.</title>
        <authorList>
            <person name="Li Y."/>
        </authorList>
    </citation>
    <scope>NUCLEOTIDE SEQUENCE [LARGE SCALE GENOMIC DNA]</scope>
    <source>
        <strain evidence="2 3">THG-MD12</strain>
    </source>
</reference>
<dbReference type="RefSeq" id="WP_151422981.1">
    <property type="nucleotide sequence ID" value="NZ_WBJX01000001.1"/>
</dbReference>
<keyword evidence="1" id="KW-1133">Transmembrane helix</keyword>
<dbReference type="EMBL" id="WBJX01000001">
    <property type="protein sequence ID" value="KAB1639840.1"/>
    <property type="molecule type" value="Genomic_DNA"/>
</dbReference>
<keyword evidence="1" id="KW-0812">Transmembrane</keyword>
<keyword evidence="3" id="KW-1185">Reference proteome</keyword>
<keyword evidence="1" id="KW-0472">Membrane</keyword>